<feature type="transmembrane region" description="Helical" evidence="1">
    <location>
        <begin position="151"/>
        <end position="172"/>
    </location>
</feature>
<feature type="domain" description="DUF2470" evidence="2">
    <location>
        <begin position="12"/>
        <end position="85"/>
    </location>
</feature>
<dbReference type="Gene3D" id="3.20.180.10">
    <property type="entry name" value="PNP-oxidase-like"/>
    <property type="match status" value="1"/>
</dbReference>
<feature type="transmembrane region" description="Helical" evidence="1">
    <location>
        <begin position="109"/>
        <end position="131"/>
    </location>
</feature>
<proteinExistence type="predicted"/>
<dbReference type="EMBL" id="CAVMBE010000110">
    <property type="protein sequence ID" value="CAK4034270.1"/>
    <property type="molecule type" value="Genomic_DNA"/>
</dbReference>
<dbReference type="PANTHER" id="PTHR37783:SF1">
    <property type="entry name" value="MEMBRANE PROTEIN, PUTATIVE (AFU_ORTHOLOGUE AFUA_1G04315)-RELATED"/>
    <property type="match status" value="1"/>
</dbReference>
<dbReference type="AlphaFoldDB" id="A0AAI9EFI7"/>
<evidence type="ECO:0000259" key="2">
    <source>
        <dbReference type="Pfam" id="PF10615"/>
    </source>
</evidence>
<dbReference type="InterPro" id="IPR019595">
    <property type="entry name" value="DUF2470"/>
</dbReference>
<dbReference type="Proteomes" id="UP001296104">
    <property type="component" value="Unassembled WGS sequence"/>
</dbReference>
<keyword evidence="4" id="KW-1185">Reference proteome</keyword>
<organism evidence="3 4">
    <name type="scientific">Lecanosticta acicola</name>
    <dbReference type="NCBI Taxonomy" id="111012"/>
    <lineage>
        <taxon>Eukaryota</taxon>
        <taxon>Fungi</taxon>
        <taxon>Dikarya</taxon>
        <taxon>Ascomycota</taxon>
        <taxon>Pezizomycotina</taxon>
        <taxon>Dothideomycetes</taxon>
        <taxon>Dothideomycetidae</taxon>
        <taxon>Mycosphaerellales</taxon>
        <taxon>Mycosphaerellaceae</taxon>
        <taxon>Lecanosticta</taxon>
    </lineage>
</organism>
<sequence length="218" mass="24771">MADRQAQDQAAKARIVTHMNNDHHDSIVRYLQHYAKLSSLSAYDGQAADVDLAGLTLSCHGKTYRIPFEPAMSSYREARERVVELDKACRAALGHSDVTVKDYAPPTGLYALEFIVISATFLGYSQRWWFAPGGPVERFLGAAFAGFSWTIQPWLLAGLFIIHGAEMLYFAARKLPKHSINIRSQLWWLWTASSFIEGQFAYMRFDKLVAIQREKQKH</sequence>
<dbReference type="Pfam" id="PF10615">
    <property type="entry name" value="DUF2470"/>
    <property type="match status" value="1"/>
</dbReference>
<gene>
    <name evidence="3" type="ORF">LECACI_7A009428</name>
</gene>
<protein>
    <submittedName>
        <fullName evidence="3">Related to integral membrane</fullName>
    </submittedName>
</protein>
<keyword evidence="1" id="KW-0472">Membrane</keyword>
<dbReference type="SUPFAM" id="SSF50475">
    <property type="entry name" value="FMN-binding split barrel"/>
    <property type="match status" value="1"/>
</dbReference>
<dbReference type="InterPro" id="IPR037119">
    <property type="entry name" value="Haem_oxidase_HugZ-like_sf"/>
</dbReference>
<dbReference type="PANTHER" id="PTHR37783">
    <property type="entry name" value="MEMBRANE PROTEIN, PUTATIVE (AFU_ORTHOLOGUE AFUA_1G04315)-RELATED"/>
    <property type="match status" value="1"/>
</dbReference>
<comment type="caution">
    <text evidence="3">The sequence shown here is derived from an EMBL/GenBank/DDBJ whole genome shotgun (WGS) entry which is preliminary data.</text>
</comment>
<keyword evidence="1" id="KW-0812">Transmembrane</keyword>
<keyword evidence="1" id="KW-1133">Transmembrane helix</keyword>
<name>A0AAI9EFI7_9PEZI</name>
<evidence type="ECO:0000313" key="3">
    <source>
        <dbReference type="EMBL" id="CAK4034270.1"/>
    </source>
</evidence>
<accession>A0AAI9EFI7</accession>
<evidence type="ECO:0000256" key="1">
    <source>
        <dbReference type="SAM" id="Phobius"/>
    </source>
</evidence>
<evidence type="ECO:0000313" key="4">
    <source>
        <dbReference type="Proteomes" id="UP001296104"/>
    </source>
</evidence>
<reference evidence="3" key="1">
    <citation type="submission" date="2023-11" db="EMBL/GenBank/DDBJ databases">
        <authorList>
            <person name="Alioto T."/>
            <person name="Alioto T."/>
            <person name="Gomez Garrido J."/>
        </authorList>
    </citation>
    <scope>NUCLEOTIDE SEQUENCE</scope>
</reference>